<keyword evidence="4" id="KW-1185">Reference proteome</keyword>
<evidence type="ECO:0000256" key="1">
    <source>
        <dbReference type="SAM" id="MobiDB-lite"/>
    </source>
</evidence>
<feature type="compositionally biased region" description="Basic and acidic residues" evidence="1">
    <location>
        <begin position="361"/>
        <end position="396"/>
    </location>
</feature>
<proteinExistence type="predicted"/>
<feature type="compositionally biased region" description="Basic and acidic residues" evidence="1">
    <location>
        <begin position="444"/>
        <end position="474"/>
    </location>
</feature>
<organism evidence="3 4">
    <name type="scientific">Madurella fahalii</name>
    <dbReference type="NCBI Taxonomy" id="1157608"/>
    <lineage>
        <taxon>Eukaryota</taxon>
        <taxon>Fungi</taxon>
        <taxon>Dikarya</taxon>
        <taxon>Ascomycota</taxon>
        <taxon>Pezizomycotina</taxon>
        <taxon>Sordariomycetes</taxon>
        <taxon>Sordariomycetidae</taxon>
        <taxon>Sordariales</taxon>
        <taxon>Sordariales incertae sedis</taxon>
        <taxon>Madurella</taxon>
    </lineage>
</organism>
<sequence>MPSLFVAARSSRHRRACFALYRSLVRQGLRVPLPNDLASGIDKDKPANPIKTLIRNGFRRNKRETSHRLIVSALKNGYRFLNLLSRAADPSAPEHSQVISFIRENNASVLQLREKKALAKANAVSTAPIEGRTPLIKRVSGPDEPPRYEPTGGPRPLETLPRGVRKPPTLNETFGVPFLRFHKPQPRFLERVVRQRSRRRQERIHALFDIQAYDMASARREDEWEWLVDHLQTRGRAPPFKPFADRTAAADGREWRPAWLRHGHNRNGELSFEQSLWDTVVYLSDVTNREREDMAARGRAMWQIVLAEKEQALEEKKRWLSEHGMGHLPPKPTVWRRPVWASKTLWKRKGAWVRRKRDVWKRNHEESQEGRGSEGSTEKTGRQEKASSAHVPDGKARRTGITGIGNSTDWRTIRESLDKASPVEGSSGIIRGKGTTIGKPTGWRKIEPAQEKQREYKEPGNRDANLKGRYERKVTSSAPNRTAREKGAISTPNNEGNKKAREGAEKITSAVPSRATQRKWTKNTTNRTGN</sequence>
<feature type="region of interest" description="Disordered" evidence="1">
    <location>
        <begin position="132"/>
        <end position="166"/>
    </location>
</feature>
<reference evidence="3 4" key="1">
    <citation type="submission" date="2024-09" db="EMBL/GenBank/DDBJ databases">
        <title>Itraconazole resistance in Madurella fahalii resulting from another homologue of gene encoding cytochrome P450 14-alpha sterol demethylase (CYP51).</title>
        <authorList>
            <person name="Yoshioka I."/>
            <person name="Fahal A.H."/>
            <person name="Kaneko S."/>
            <person name="Yaguchi T."/>
        </authorList>
    </citation>
    <scope>NUCLEOTIDE SEQUENCE [LARGE SCALE GENOMIC DNA]</scope>
    <source>
        <strain evidence="3 4">IFM 68171</strain>
    </source>
</reference>
<evidence type="ECO:0000313" key="4">
    <source>
        <dbReference type="Proteomes" id="UP001628179"/>
    </source>
</evidence>
<name>A0ABQ0GCV8_9PEZI</name>
<gene>
    <name evidence="3" type="ORF">MFIFM68171_05813</name>
</gene>
<feature type="compositionally biased region" description="Basic and acidic residues" evidence="1">
    <location>
        <begin position="496"/>
        <end position="505"/>
    </location>
</feature>
<dbReference type="RefSeq" id="XP_070917334.1">
    <property type="nucleotide sequence ID" value="XM_071061233.1"/>
</dbReference>
<dbReference type="GeneID" id="98176556"/>
<evidence type="ECO:0000313" key="3">
    <source>
        <dbReference type="EMBL" id="GAB1315603.1"/>
    </source>
</evidence>
<feature type="compositionally biased region" description="Low complexity" evidence="1">
    <location>
        <begin position="425"/>
        <end position="441"/>
    </location>
</feature>
<feature type="domain" description="Complex 1 LYR protein" evidence="2">
    <location>
        <begin position="16"/>
        <end position="82"/>
    </location>
</feature>
<dbReference type="InterPro" id="IPR008011">
    <property type="entry name" value="Complex1_LYR_dom"/>
</dbReference>
<accession>A0ABQ0GCV8</accession>
<evidence type="ECO:0000259" key="2">
    <source>
        <dbReference type="Pfam" id="PF05347"/>
    </source>
</evidence>
<dbReference type="Proteomes" id="UP001628179">
    <property type="component" value="Unassembled WGS sequence"/>
</dbReference>
<dbReference type="Pfam" id="PF05347">
    <property type="entry name" value="Complex1_LYR"/>
    <property type="match status" value="1"/>
</dbReference>
<dbReference type="CDD" id="cd20273">
    <property type="entry name" value="Complex1_LYR_unchar"/>
    <property type="match status" value="1"/>
</dbReference>
<dbReference type="InterPro" id="IPR046896">
    <property type="entry name" value="Cup1-like_N"/>
</dbReference>
<comment type="caution">
    <text evidence="3">The sequence shown here is derived from an EMBL/GenBank/DDBJ whole genome shotgun (WGS) entry which is preliminary data.</text>
</comment>
<feature type="region of interest" description="Disordered" evidence="1">
    <location>
        <begin position="361"/>
        <end position="530"/>
    </location>
</feature>
<protein>
    <recommendedName>
        <fullName evidence="2">Complex 1 LYR protein domain-containing protein</fullName>
    </recommendedName>
</protein>
<dbReference type="EMBL" id="BAAFSV010000003">
    <property type="protein sequence ID" value="GAB1315603.1"/>
    <property type="molecule type" value="Genomic_DNA"/>
</dbReference>